<reference evidence="2" key="1">
    <citation type="submission" date="2021-01" db="EMBL/GenBank/DDBJ databases">
        <title>YIM 132084 draft genome.</title>
        <authorList>
            <person name="An D."/>
        </authorList>
    </citation>
    <scope>NUCLEOTIDE SEQUENCE</scope>
    <source>
        <strain evidence="2">YIM 132084</strain>
    </source>
</reference>
<keyword evidence="3" id="KW-1185">Reference proteome</keyword>
<name>A0A938YJ21_9ACTN</name>
<dbReference type="CDD" id="cd02233">
    <property type="entry name" value="cupin_HNL-like"/>
    <property type="match status" value="1"/>
</dbReference>
<dbReference type="Proteomes" id="UP000663792">
    <property type="component" value="Unassembled WGS sequence"/>
</dbReference>
<dbReference type="InterPro" id="IPR011051">
    <property type="entry name" value="RmlC_Cupin_sf"/>
</dbReference>
<dbReference type="AlphaFoldDB" id="A0A938YJ21"/>
<dbReference type="PANTHER" id="PTHR43698:SF1">
    <property type="entry name" value="BLL4564 PROTEIN"/>
    <property type="match status" value="1"/>
</dbReference>
<feature type="domain" description="Cupin type-2" evidence="1">
    <location>
        <begin position="40"/>
        <end position="101"/>
    </location>
</feature>
<dbReference type="PANTHER" id="PTHR43698">
    <property type="entry name" value="RIBD C-TERMINAL DOMAIN CONTAINING PROTEIN"/>
    <property type="match status" value="1"/>
</dbReference>
<dbReference type="InterPro" id="IPR013096">
    <property type="entry name" value="Cupin_2"/>
</dbReference>
<dbReference type="InterPro" id="IPR047263">
    <property type="entry name" value="HNL-like_cupin"/>
</dbReference>
<evidence type="ECO:0000313" key="3">
    <source>
        <dbReference type="Proteomes" id="UP000663792"/>
    </source>
</evidence>
<dbReference type="InterPro" id="IPR014710">
    <property type="entry name" value="RmlC-like_jellyroll"/>
</dbReference>
<dbReference type="Pfam" id="PF07883">
    <property type="entry name" value="Cupin_2"/>
    <property type="match status" value="1"/>
</dbReference>
<organism evidence="2 3">
    <name type="scientific">Nakamurella leprariae</name>
    <dbReference type="NCBI Taxonomy" id="2803911"/>
    <lineage>
        <taxon>Bacteria</taxon>
        <taxon>Bacillati</taxon>
        <taxon>Actinomycetota</taxon>
        <taxon>Actinomycetes</taxon>
        <taxon>Nakamurellales</taxon>
        <taxon>Nakamurellaceae</taxon>
        <taxon>Nakamurella</taxon>
    </lineage>
</organism>
<gene>
    <name evidence="2" type="ORF">JL106_15905</name>
</gene>
<protein>
    <submittedName>
        <fullName evidence="2">Cupin domain-containing protein</fullName>
    </submittedName>
</protein>
<dbReference type="SUPFAM" id="SSF51182">
    <property type="entry name" value="RmlC-like cupins"/>
    <property type="match status" value="1"/>
</dbReference>
<comment type="caution">
    <text evidence="2">The sequence shown here is derived from an EMBL/GenBank/DDBJ whole genome shotgun (WGS) entry which is preliminary data.</text>
</comment>
<evidence type="ECO:0000259" key="1">
    <source>
        <dbReference type="Pfam" id="PF07883"/>
    </source>
</evidence>
<proteinExistence type="predicted"/>
<dbReference type="RefSeq" id="WP_205261710.1">
    <property type="nucleotide sequence ID" value="NZ_JAERWK010000020.1"/>
</dbReference>
<evidence type="ECO:0000313" key="2">
    <source>
        <dbReference type="EMBL" id="MBM9468768.1"/>
    </source>
</evidence>
<sequence>MHIEPKQPTGKAPAKWFTGDVWMDVIAGPKPAPAQLRCNRVRFAPGARTAWHSHPFGQTLHVVAGVALMGTRDGTVLVVTPGQTVYTPPGEEHWHGATPDDFMEHLALWDETPEAAATWLEHVSDEDYHRP</sequence>
<dbReference type="Gene3D" id="2.60.120.10">
    <property type="entry name" value="Jelly Rolls"/>
    <property type="match status" value="1"/>
</dbReference>
<accession>A0A938YJ21</accession>
<dbReference type="EMBL" id="JAERWK010000020">
    <property type="protein sequence ID" value="MBM9468768.1"/>
    <property type="molecule type" value="Genomic_DNA"/>
</dbReference>